<dbReference type="Proteomes" id="UP000784880">
    <property type="component" value="Unassembled WGS sequence"/>
</dbReference>
<dbReference type="InterPro" id="IPR039425">
    <property type="entry name" value="RNA_pol_sigma-70-like"/>
</dbReference>
<evidence type="ECO:0000256" key="1">
    <source>
        <dbReference type="ARBA" id="ARBA00023015"/>
    </source>
</evidence>
<feature type="domain" description="RNA polymerase sigma factor 70 region 4 type 2" evidence="5">
    <location>
        <begin position="121"/>
        <end position="172"/>
    </location>
</feature>
<dbReference type="InterPro" id="IPR014284">
    <property type="entry name" value="RNA_pol_sigma-70_dom"/>
</dbReference>
<evidence type="ECO:0000259" key="4">
    <source>
        <dbReference type="Pfam" id="PF04542"/>
    </source>
</evidence>
<dbReference type="CDD" id="cd06171">
    <property type="entry name" value="Sigma70_r4"/>
    <property type="match status" value="1"/>
</dbReference>
<evidence type="ECO:0000313" key="7">
    <source>
        <dbReference type="Proteomes" id="UP000784880"/>
    </source>
</evidence>
<dbReference type="InterPro" id="IPR007627">
    <property type="entry name" value="RNA_pol_sigma70_r2"/>
</dbReference>
<evidence type="ECO:0000256" key="3">
    <source>
        <dbReference type="ARBA" id="ARBA00023163"/>
    </source>
</evidence>
<keyword evidence="1" id="KW-0805">Transcription regulation</keyword>
<evidence type="ECO:0000256" key="2">
    <source>
        <dbReference type="ARBA" id="ARBA00023082"/>
    </source>
</evidence>
<accession>A0ABS6JHZ4</accession>
<keyword evidence="7" id="KW-1185">Reference proteome</keyword>
<dbReference type="Pfam" id="PF04542">
    <property type="entry name" value="Sigma70_r2"/>
    <property type="match status" value="1"/>
</dbReference>
<reference evidence="6 7" key="1">
    <citation type="submission" date="2021-06" db="EMBL/GenBank/DDBJ databases">
        <title>Bacillus sp. RD4P76, an endophyte from a halophyte.</title>
        <authorList>
            <person name="Sun J.-Q."/>
        </authorList>
    </citation>
    <scope>NUCLEOTIDE SEQUENCE [LARGE SCALE GENOMIC DNA]</scope>
    <source>
        <strain evidence="6 7">CGMCC 1.15917</strain>
    </source>
</reference>
<dbReference type="InterPro" id="IPR013249">
    <property type="entry name" value="RNA_pol_sigma70_r4_t2"/>
</dbReference>
<keyword evidence="2" id="KW-0731">Sigma factor</keyword>
<name>A0ABS6JHZ4_9BACI</name>
<evidence type="ECO:0000313" key="6">
    <source>
        <dbReference type="EMBL" id="MBU9713216.1"/>
    </source>
</evidence>
<protein>
    <submittedName>
        <fullName evidence="6">Sigma-70 family RNA polymerase sigma factor</fullName>
    </submittedName>
</protein>
<dbReference type="PANTHER" id="PTHR43133">
    <property type="entry name" value="RNA POLYMERASE ECF-TYPE SIGMA FACTO"/>
    <property type="match status" value="1"/>
</dbReference>
<sequence>MKDKKKKGGITIIQLVKKAQKGDDKAFIKIFQKYEQDIYRMAYVYVKNKHDALDVVQEVAYRSFAKIETLKNPEYFKTWLMKITISCSIDCIRKNQKIVHLKPEYEEFIPSESEDIPLSISLQHLLESLTEDEKSVIILRFYKGYSFKEISELLNIPLSTAKTILYRSLEKLRKKAKGADICEK</sequence>
<evidence type="ECO:0000259" key="5">
    <source>
        <dbReference type="Pfam" id="PF08281"/>
    </source>
</evidence>
<dbReference type="Pfam" id="PF08281">
    <property type="entry name" value="Sigma70_r4_2"/>
    <property type="match status" value="1"/>
</dbReference>
<dbReference type="RefSeq" id="WP_217067383.1">
    <property type="nucleotide sequence ID" value="NZ_JAHQCS010000128.1"/>
</dbReference>
<dbReference type="PANTHER" id="PTHR43133:SF60">
    <property type="entry name" value="RNA POLYMERASE SIGMA FACTOR SIGV"/>
    <property type="match status" value="1"/>
</dbReference>
<gene>
    <name evidence="6" type="ORF">KS419_15910</name>
</gene>
<proteinExistence type="predicted"/>
<comment type="caution">
    <text evidence="6">The sequence shown here is derived from an EMBL/GenBank/DDBJ whole genome shotgun (WGS) entry which is preliminary data.</text>
</comment>
<organism evidence="6 7">
    <name type="scientific">Evansella tamaricis</name>
    <dbReference type="NCBI Taxonomy" id="2069301"/>
    <lineage>
        <taxon>Bacteria</taxon>
        <taxon>Bacillati</taxon>
        <taxon>Bacillota</taxon>
        <taxon>Bacilli</taxon>
        <taxon>Bacillales</taxon>
        <taxon>Bacillaceae</taxon>
        <taxon>Evansella</taxon>
    </lineage>
</organism>
<keyword evidence="3" id="KW-0804">Transcription</keyword>
<dbReference type="NCBIfam" id="TIGR02937">
    <property type="entry name" value="sigma70-ECF"/>
    <property type="match status" value="1"/>
</dbReference>
<dbReference type="EMBL" id="JAHQCS010000128">
    <property type="protein sequence ID" value="MBU9713216.1"/>
    <property type="molecule type" value="Genomic_DNA"/>
</dbReference>
<feature type="domain" description="RNA polymerase sigma-70 region 2" evidence="4">
    <location>
        <begin position="31"/>
        <end position="97"/>
    </location>
</feature>